<evidence type="ECO:0000256" key="4">
    <source>
        <dbReference type="ARBA" id="ARBA00023136"/>
    </source>
</evidence>
<evidence type="ECO:0000256" key="2">
    <source>
        <dbReference type="ARBA" id="ARBA00022692"/>
    </source>
</evidence>
<keyword evidence="5" id="KW-0811">Translocation</keyword>
<dbReference type="HAMAP" id="MF_00902">
    <property type="entry name" value="TatC"/>
    <property type="match status" value="1"/>
</dbReference>
<dbReference type="Pfam" id="PF00902">
    <property type="entry name" value="TatC"/>
    <property type="match status" value="1"/>
</dbReference>
<accession>A0ABR8UDU6</accession>
<evidence type="ECO:0000313" key="7">
    <source>
        <dbReference type="Proteomes" id="UP000626786"/>
    </source>
</evidence>
<keyword evidence="4 5" id="KW-0472">Membrane</keyword>
<evidence type="ECO:0000256" key="3">
    <source>
        <dbReference type="ARBA" id="ARBA00022989"/>
    </source>
</evidence>
<comment type="function">
    <text evidence="5">Part of the twin-arginine translocation (Tat) system that transports large folded proteins containing a characteristic twin-arginine motif in their signal peptide across membranes.</text>
</comment>
<reference evidence="6 7" key="1">
    <citation type="submission" date="2020-08" db="EMBL/GenBank/DDBJ databases">
        <title>A Genomic Blueprint of the Chicken Gut Microbiome.</title>
        <authorList>
            <person name="Gilroy R."/>
            <person name="Ravi A."/>
            <person name="Getino M."/>
            <person name="Pursley I."/>
            <person name="Horton D.L."/>
            <person name="Alikhan N.-F."/>
            <person name="Baker D."/>
            <person name="Gharbi K."/>
            <person name="Hall N."/>
            <person name="Watson M."/>
            <person name="Adriaenssens E.M."/>
            <person name="Foster-Nyarko E."/>
            <person name="Jarju S."/>
            <person name="Secka A."/>
            <person name="Antonio M."/>
            <person name="Oren A."/>
            <person name="Chaudhuri R."/>
            <person name="La Ragione R.M."/>
            <person name="Hildebrand F."/>
            <person name="Pallen M.J."/>
        </authorList>
    </citation>
    <scope>NUCLEOTIDE SEQUENCE [LARGE SCALE GENOMIC DNA]</scope>
    <source>
        <strain evidence="6 7">Sa2YVA2</strain>
    </source>
</reference>
<dbReference type="EMBL" id="JACSQN010000025">
    <property type="protein sequence ID" value="MBD7986213.1"/>
    <property type="molecule type" value="Genomic_DNA"/>
</dbReference>
<comment type="subunit">
    <text evidence="5">Forms a complex with TatA.</text>
</comment>
<feature type="transmembrane region" description="Helical" evidence="5">
    <location>
        <begin position="20"/>
        <end position="41"/>
    </location>
</feature>
<dbReference type="InterPro" id="IPR019820">
    <property type="entry name" value="Sec-indep_translocase_CS"/>
</dbReference>
<feature type="transmembrane region" description="Helical" evidence="5">
    <location>
        <begin position="219"/>
        <end position="238"/>
    </location>
</feature>
<dbReference type="InterPro" id="IPR002033">
    <property type="entry name" value="TatC"/>
</dbReference>
<keyword evidence="3 5" id="KW-1133">Transmembrane helix</keyword>
<dbReference type="PRINTS" id="PR01840">
    <property type="entry name" value="TATCFAMILY"/>
</dbReference>
<keyword evidence="5" id="KW-1003">Cell membrane</keyword>
<proteinExistence type="inferred from homology"/>
<comment type="caution">
    <text evidence="6">The sequence shown here is derived from an EMBL/GenBank/DDBJ whole genome shotgun (WGS) entry which is preliminary data.</text>
</comment>
<evidence type="ECO:0000256" key="5">
    <source>
        <dbReference type="HAMAP-Rule" id="MF_00902"/>
    </source>
</evidence>
<name>A0ABR8UDU6_9BACL</name>
<feature type="transmembrane region" description="Helical" evidence="5">
    <location>
        <begin position="196"/>
        <end position="213"/>
    </location>
</feature>
<gene>
    <name evidence="5 6" type="primary">tatC</name>
    <name evidence="6" type="ORF">H9649_16710</name>
</gene>
<organism evidence="6 7">
    <name type="scientific">Sporosarcina quadrami</name>
    <dbReference type="NCBI Taxonomy" id="2762234"/>
    <lineage>
        <taxon>Bacteria</taxon>
        <taxon>Bacillati</taxon>
        <taxon>Bacillota</taxon>
        <taxon>Bacilli</taxon>
        <taxon>Bacillales</taxon>
        <taxon>Caryophanaceae</taxon>
        <taxon>Sporosarcina</taxon>
    </lineage>
</organism>
<protein>
    <recommendedName>
        <fullName evidence="5">Sec-independent protein translocase protein TatC</fullName>
    </recommendedName>
</protein>
<dbReference type="Proteomes" id="UP000626786">
    <property type="component" value="Unassembled WGS sequence"/>
</dbReference>
<comment type="similarity">
    <text evidence="5">Belongs to the TatC family.</text>
</comment>
<keyword evidence="5" id="KW-0813">Transport</keyword>
<keyword evidence="2 5" id="KW-0812">Transmembrane</keyword>
<sequence>MEDKNLTVIEHIEEIRKRLIVIVVFFVIAVMGSFFLAKPIIQFVQFRATDSGHLTESSFHAFTVIDPIAIYLKVIIFLAVIIILPVIMYQFWSFISPGLHETERKVTLAYIPFAFILFLIGISFSYFVLMPFVMNFMSNLAGELGITQTIGINEYFTFLFQILIPFGVVFQLPIVMLFLSRLGILDPQKLVKVRKIAYFILFVIAAFITPPDIMSHLLVTVPLFGLYEISIFISRFGYKKFLKAEEKRKFEEVKAEQQRQIDEVMGNLDK</sequence>
<comment type="subcellular location">
    <subcellularLocation>
        <location evidence="5">Cell membrane</location>
        <topology evidence="5">Multi-pass membrane protein</topology>
    </subcellularLocation>
    <subcellularLocation>
        <location evidence="1">Membrane</location>
        <topology evidence="1">Multi-pass membrane protein</topology>
    </subcellularLocation>
</comment>
<feature type="transmembrane region" description="Helical" evidence="5">
    <location>
        <begin position="68"/>
        <end position="95"/>
    </location>
</feature>
<evidence type="ECO:0000313" key="6">
    <source>
        <dbReference type="EMBL" id="MBD7986213.1"/>
    </source>
</evidence>
<keyword evidence="7" id="KW-1185">Reference proteome</keyword>
<dbReference type="PANTHER" id="PTHR30371">
    <property type="entry name" value="SEC-INDEPENDENT PROTEIN TRANSLOCASE PROTEIN TATC"/>
    <property type="match status" value="1"/>
</dbReference>
<dbReference type="NCBIfam" id="TIGR00945">
    <property type="entry name" value="tatC"/>
    <property type="match status" value="1"/>
</dbReference>
<dbReference type="PANTHER" id="PTHR30371:SF0">
    <property type="entry name" value="SEC-INDEPENDENT PROTEIN TRANSLOCASE PROTEIN TATC, CHLOROPLASTIC-RELATED"/>
    <property type="match status" value="1"/>
</dbReference>
<dbReference type="PROSITE" id="PS01218">
    <property type="entry name" value="TATC"/>
    <property type="match status" value="1"/>
</dbReference>
<dbReference type="RefSeq" id="WP_191696039.1">
    <property type="nucleotide sequence ID" value="NZ_JACSQN010000025.1"/>
</dbReference>
<keyword evidence="5" id="KW-0653">Protein transport</keyword>
<evidence type="ECO:0000256" key="1">
    <source>
        <dbReference type="ARBA" id="ARBA00004141"/>
    </source>
</evidence>
<feature type="transmembrane region" description="Helical" evidence="5">
    <location>
        <begin position="107"/>
        <end position="129"/>
    </location>
</feature>
<feature type="transmembrane region" description="Helical" evidence="5">
    <location>
        <begin position="158"/>
        <end position="184"/>
    </location>
</feature>